<accession>A0A8A1MH22</accession>
<evidence type="ECO:0000313" key="1">
    <source>
        <dbReference type="EMBL" id="QSS65185.1"/>
    </source>
</evidence>
<proteinExistence type="predicted"/>
<dbReference type="AlphaFoldDB" id="A0A8A1MH22"/>
<reference evidence="1" key="1">
    <citation type="submission" date="2021-01" db="EMBL/GenBank/DDBJ databases">
        <title>Chromosome-level genome assembly of a human fungal pathogen reveals clustering of transcriptionally co-regulated genes.</title>
        <authorList>
            <person name="Voorhies M."/>
            <person name="Cohen S."/>
            <person name="Shea T.P."/>
            <person name="Petrus S."/>
            <person name="Munoz J.F."/>
            <person name="Poplawski S."/>
            <person name="Goldman W.E."/>
            <person name="Michael T."/>
            <person name="Cuomo C.A."/>
            <person name="Sil A."/>
            <person name="Beyhan S."/>
        </authorList>
    </citation>
    <scope>NUCLEOTIDE SEQUENCE</scope>
    <source>
        <strain evidence="1">WU24</strain>
    </source>
</reference>
<dbReference type="Proteomes" id="UP000663671">
    <property type="component" value="Chromosome 3"/>
</dbReference>
<name>A0A8A1MH22_AJECA</name>
<protein>
    <submittedName>
        <fullName evidence="1">Uncharacterized protein</fullName>
    </submittedName>
</protein>
<dbReference type="VEuPathDB" id="FungiDB:I7I51_06027"/>
<evidence type="ECO:0000313" key="2">
    <source>
        <dbReference type="Proteomes" id="UP000663671"/>
    </source>
</evidence>
<organism evidence="1 2">
    <name type="scientific">Ajellomyces capsulatus</name>
    <name type="common">Darling's disease fungus</name>
    <name type="synonym">Histoplasma capsulatum</name>
    <dbReference type="NCBI Taxonomy" id="5037"/>
    <lineage>
        <taxon>Eukaryota</taxon>
        <taxon>Fungi</taxon>
        <taxon>Dikarya</taxon>
        <taxon>Ascomycota</taxon>
        <taxon>Pezizomycotina</taxon>
        <taxon>Eurotiomycetes</taxon>
        <taxon>Eurotiomycetidae</taxon>
        <taxon>Onygenales</taxon>
        <taxon>Ajellomycetaceae</taxon>
        <taxon>Histoplasma</taxon>
    </lineage>
</organism>
<dbReference type="OrthoDB" id="1470350at2759"/>
<gene>
    <name evidence="1" type="ORF">I7I51_06027</name>
</gene>
<sequence>MGLLDPGKELKLKHGAFGVPEDGDVVKLKLWKGVEFGIIRQSFISWSV</sequence>
<dbReference type="EMBL" id="CP069115">
    <property type="protein sequence ID" value="QSS65185.1"/>
    <property type="molecule type" value="Genomic_DNA"/>
</dbReference>